<protein>
    <submittedName>
        <fullName evidence="1">Uncharacterized protein</fullName>
    </submittedName>
</protein>
<reference evidence="1" key="1">
    <citation type="journal article" date="2020" name="Cell">
        <title>Large-Scale Comparative Analyses of Tick Genomes Elucidate Their Genetic Diversity and Vector Capacities.</title>
        <authorList>
            <consortium name="Tick Genome and Microbiome Consortium (TIGMIC)"/>
            <person name="Jia N."/>
            <person name="Wang J."/>
            <person name="Shi W."/>
            <person name="Du L."/>
            <person name="Sun Y."/>
            <person name="Zhan W."/>
            <person name="Jiang J.F."/>
            <person name="Wang Q."/>
            <person name="Zhang B."/>
            <person name="Ji P."/>
            <person name="Bell-Sakyi L."/>
            <person name="Cui X.M."/>
            <person name="Yuan T.T."/>
            <person name="Jiang B.G."/>
            <person name="Yang W.F."/>
            <person name="Lam T.T."/>
            <person name="Chang Q.C."/>
            <person name="Ding S.J."/>
            <person name="Wang X.J."/>
            <person name="Zhu J.G."/>
            <person name="Ruan X.D."/>
            <person name="Zhao L."/>
            <person name="Wei J.T."/>
            <person name="Ye R.Z."/>
            <person name="Que T.C."/>
            <person name="Du C.H."/>
            <person name="Zhou Y.H."/>
            <person name="Cheng J.X."/>
            <person name="Dai P.F."/>
            <person name="Guo W.B."/>
            <person name="Han X.H."/>
            <person name="Huang E.J."/>
            <person name="Li L.F."/>
            <person name="Wei W."/>
            <person name="Gao Y.C."/>
            <person name="Liu J.Z."/>
            <person name="Shao H.Z."/>
            <person name="Wang X."/>
            <person name="Wang C.C."/>
            <person name="Yang T.C."/>
            <person name="Huo Q.B."/>
            <person name="Li W."/>
            <person name="Chen H.Y."/>
            <person name="Chen S.E."/>
            <person name="Zhou L.G."/>
            <person name="Ni X.B."/>
            <person name="Tian J.H."/>
            <person name="Sheng Y."/>
            <person name="Liu T."/>
            <person name="Pan Y.S."/>
            <person name="Xia L.Y."/>
            <person name="Li J."/>
            <person name="Zhao F."/>
            <person name="Cao W.C."/>
        </authorList>
    </citation>
    <scope>NUCLEOTIDE SEQUENCE</scope>
    <source>
        <strain evidence="1">Rsan-2018</strain>
    </source>
</reference>
<evidence type="ECO:0000313" key="2">
    <source>
        <dbReference type="Proteomes" id="UP000821837"/>
    </source>
</evidence>
<proteinExistence type="predicted"/>
<sequence length="262" mass="29474">MRFRDSLGSVAKALESISTWTEMHSSAKAKTLLAAIKDGEFLVTIICLADMLAHTLPLSRLFQRQCIDVRTAKNALVDTMAVLDKRRVDSAETFSQLYKDAVVLADELETEIRSPRITKRQTYRCNAPMPDVESYYRTAVYAPLLDNVLTDLKSRFTVEAESAYELFLFVPSQSHATKEDDKKYLANISGRYSAFMGTNVSTTAKMAEAELGLWRQKWMREAEDGREVPTTAAGALDTCDREIFPLIHTFLQILATLPRSLS</sequence>
<organism evidence="1 2">
    <name type="scientific">Rhipicephalus sanguineus</name>
    <name type="common">Brown dog tick</name>
    <name type="synonym">Ixodes sanguineus</name>
    <dbReference type="NCBI Taxonomy" id="34632"/>
    <lineage>
        <taxon>Eukaryota</taxon>
        <taxon>Metazoa</taxon>
        <taxon>Ecdysozoa</taxon>
        <taxon>Arthropoda</taxon>
        <taxon>Chelicerata</taxon>
        <taxon>Arachnida</taxon>
        <taxon>Acari</taxon>
        <taxon>Parasitiformes</taxon>
        <taxon>Ixodida</taxon>
        <taxon>Ixodoidea</taxon>
        <taxon>Ixodidae</taxon>
        <taxon>Rhipicephalinae</taxon>
        <taxon>Rhipicephalus</taxon>
        <taxon>Rhipicephalus</taxon>
    </lineage>
</organism>
<dbReference type="InterPro" id="IPR052958">
    <property type="entry name" value="IFN-induced_PKR_regulator"/>
</dbReference>
<evidence type="ECO:0000313" key="1">
    <source>
        <dbReference type="EMBL" id="KAH7968693.1"/>
    </source>
</evidence>
<dbReference type="AlphaFoldDB" id="A0A9D4Q708"/>
<keyword evidence="2" id="KW-1185">Reference proteome</keyword>
<reference evidence="1" key="2">
    <citation type="submission" date="2021-09" db="EMBL/GenBank/DDBJ databases">
        <authorList>
            <person name="Jia N."/>
            <person name="Wang J."/>
            <person name="Shi W."/>
            <person name="Du L."/>
            <person name="Sun Y."/>
            <person name="Zhan W."/>
            <person name="Jiang J."/>
            <person name="Wang Q."/>
            <person name="Zhang B."/>
            <person name="Ji P."/>
            <person name="Sakyi L.B."/>
            <person name="Cui X."/>
            <person name="Yuan T."/>
            <person name="Jiang B."/>
            <person name="Yang W."/>
            <person name="Lam T.T.-Y."/>
            <person name="Chang Q."/>
            <person name="Ding S."/>
            <person name="Wang X."/>
            <person name="Zhu J."/>
            <person name="Ruan X."/>
            <person name="Zhao L."/>
            <person name="Wei J."/>
            <person name="Que T."/>
            <person name="Du C."/>
            <person name="Cheng J."/>
            <person name="Dai P."/>
            <person name="Han X."/>
            <person name="Huang E."/>
            <person name="Gao Y."/>
            <person name="Liu J."/>
            <person name="Shao H."/>
            <person name="Ye R."/>
            <person name="Li L."/>
            <person name="Wei W."/>
            <person name="Wang X."/>
            <person name="Wang C."/>
            <person name="Huo Q."/>
            <person name="Li W."/>
            <person name="Guo W."/>
            <person name="Chen H."/>
            <person name="Chen S."/>
            <person name="Zhou L."/>
            <person name="Zhou L."/>
            <person name="Ni X."/>
            <person name="Tian J."/>
            <person name="Zhou Y."/>
            <person name="Sheng Y."/>
            <person name="Liu T."/>
            <person name="Pan Y."/>
            <person name="Xia L."/>
            <person name="Li J."/>
            <person name="Zhao F."/>
            <person name="Cao W."/>
        </authorList>
    </citation>
    <scope>NUCLEOTIDE SEQUENCE</scope>
    <source>
        <strain evidence="1">Rsan-2018</strain>
        <tissue evidence="1">Larvae</tissue>
    </source>
</reference>
<dbReference type="PANTHER" id="PTHR46289">
    <property type="entry name" value="52 KDA REPRESSOR OF THE INHIBITOR OF THE PROTEIN KINASE-LIKE PROTEIN-RELATED"/>
    <property type="match status" value="1"/>
</dbReference>
<dbReference type="VEuPathDB" id="VectorBase:RSAN_056039"/>
<name>A0A9D4Q708_RHISA</name>
<accession>A0A9D4Q708</accession>
<comment type="caution">
    <text evidence="1">The sequence shown here is derived from an EMBL/GenBank/DDBJ whole genome shotgun (WGS) entry which is preliminary data.</text>
</comment>
<dbReference type="EMBL" id="JABSTV010001248">
    <property type="protein sequence ID" value="KAH7968693.1"/>
    <property type="molecule type" value="Genomic_DNA"/>
</dbReference>
<gene>
    <name evidence="1" type="ORF">HPB52_010660</name>
</gene>
<dbReference type="PANTHER" id="PTHR46289:SF14">
    <property type="entry name" value="DUF4371 DOMAIN-CONTAINING PROTEIN"/>
    <property type="match status" value="1"/>
</dbReference>
<dbReference type="Proteomes" id="UP000821837">
    <property type="component" value="Unassembled WGS sequence"/>
</dbReference>